<dbReference type="Pfam" id="PF10545">
    <property type="entry name" value="MADF_DNA_bdg"/>
    <property type="match status" value="1"/>
</dbReference>
<dbReference type="AlphaFoldDB" id="A0A9P0PDC7"/>
<evidence type="ECO:0000259" key="1">
    <source>
        <dbReference type="Pfam" id="PF10545"/>
    </source>
</evidence>
<accession>A0A9P0PDC7</accession>
<sequence length="64" mass="7524">MNTEELITSIFMKKALWDQKDPQHHNRFILDKLWDAVAKEMNSTIHTSLVMRTFYSNVLPVDSS</sequence>
<evidence type="ECO:0000313" key="2">
    <source>
        <dbReference type="EMBL" id="CAH1978009.1"/>
    </source>
</evidence>
<keyword evidence="3" id="KW-1185">Reference proteome</keyword>
<dbReference type="Proteomes" id="UP001152888">
    <property type="component" value="Unassembled WGS sequence"/>
</dbReference>
<reference evidence="2" key="1">
    <citation type="submission" date="2022-03" db="EMBL/GenBank/DDBJ databases">
        <authorList>
            <person name="Sayadi A."/>
        </authorList>
    </citation>
    <scope>NUCLEOTIDE SEQUENCE</scope>
</reference>
<evidence type="ECO:0000313" key="3">
    <source>
        <dbReference type="Proteomes" id="UP001152888"/>
    </source>
</evidence>
<comment type="caution">
    <text evidence="2">The sequence shown here is derived from an EMBL/GenBank/DDBJ whole genome shotgun (WGS) entry which is preliminary data.</text>
</comment>
<gene>
    <name evidence="2" type="ORF">ACAOBT_LOCUS13020</name>
</gene>
<dbReference type="InterPro" id="IPR006578">
    <property type="entry name" value="MADF-dom"/>
</dbReference>
<proteinExistence type="predicted"/>
<name>A0A9P0PDC7_ACAOB</name>
<dbReference type="OrthoDB" id="6159213at2759"/>
<protein>
    <recommendedName>
        <fullName evidence="1">MADF domain-containing protein</fullName>
    </recommendedName>
</protein>
<feature type="domain" description="MADF" evidence="1">
    <location>
        <begin position="6"/>
        <end position="52"/>
    </location>
</feature>
<dbReference type="EMBL" id="CAKOFQ010006868">
    <property type="protein sequence ID" value="CAH1978009.1"/>
    <property type="molecule type" value="Genomic_DNA"/>
</dbReference>
<organism evidence="2 3">
    <name type="scientific">Acanthoscelides obtectus</name>
    <name type="common">Bean weevil</name>
    <name type="synonym">Bruchus obtectus</name>
    <dbReference type="NCBI Taxonomy" id="200917"/>
    <lineage>
        <taxon>Eukaryota</taxon>
        <taxon>Metazoa</taxon>
        <taxon>Ecdysozoa</taxon>
        <taxon>Arthropoda</taxon>
        <taxon>Hexapoda</taxon>
        <taxon>Insecta</taxon>
        <taxon>Pterygota</taxon>
        <taxon>Neoptera</taxon>
        <taxon>Endopterygota</taxon>
        <taxon>Coleoptera</taxon>
        <taxon>Polyphaga</taxon>
        <taxon>Cucujiformia</taxon>
        <taxon>Chrysomeloidea</taxon>
        <taxon>Chrysomelidae</taxon>
        <taxon>Bruchinae</taxon>
        <taxon>Bruchini</taxon>
        <taxon>Acanthoscelides</taxon>
    </lineage>
</organism>